<accession>A0AB34FGD8</accession>
<dbReference type="AlphaFoldDB" id="A0AB34FGD8"/>
<evidence type="ECO:0000313" key="1">
    <source>
        <dbReference type="EMBL" id="KAJ6438523.1"/>
    </source>
</evidence>
<proteinExistence type="predicted"/>
<organism evidence="1 2">
    <name type="scientific">Purpureocillium lavendulum</name>
    <dbReference type="NCBI Taxonomy" id="1247861"/>
    <lineage>
        <taxon>Eukaryota</taxon>
        <taxon>Fungi</taxon>
        <taxon>Dikarya</taxon>
        <taxon>Ascomycota</taxon>
        <taxon>Pezizomycotina</taxon>
        <taxon>Sordariomycetes</taxon>
        <taxon>Hypocreomycetidae</taxon>
        <taxon>Hypocreales</taxon>
        <taxon>Ophiocordycipitaceae</taxon>
        <taxon>Purpureocillium</taxon>
    </lineage>
</organism>
<reference evidence="1" key="1">
    <citation type="submission" date="2023-01" db="EMBL/GenBank/DDBJ databases">
        <title>The growth and conidiation of Purpureocillium lavendulum are regulated by nitrogen source and histone H3K14 acetylation.</title>
        <authorList>
            <person name="Tang P."/>
            <person name="Han J."/>
            <person name="Zhang C."/>
            <person name="Tang P."/>
            <person name="Qi F."/>
            <person name="Zhang K."/>
            <person name="Liang L."/>
        </authorList>
    </citation>
    <scope>NUCLEOTIDE SEQUENCE</scope>
    <source>
        <strain evidence="1">YMF1.00683</strain>
    </source>
</reference>
<dbReference type="EMBL" id="JAQHRD010000008">
    <property type="protein sequence ID" value="KAJ6438523.1"/>
    <property type="molecule type" value="Genomic_DNA"/>
</dbReference>
<gene>
    <name evidence="1" type="ORF">O9K51_09116</name>
</gene>
<dbReference type="Proteomes" id="UP001163105">
    <property type="component" value="Unassembled WGS sequence"/>
</dbReference>
<evidence type="ECO:0000313" key="2">
    <source>
        <dbReference type="Proteomes" id="UP001163105"/>
    </source>
</evidence>
<name>A0AB34FGD8_9HYPO</name>
<sequence>MPNAHDILRRMWGTELTVYFVEIRRDGKRNALLYFKDDYNTTSYVVARVGNVAKSASVKNITTKPGYYSMYLVGYMMDHLLPKLLDECGSVSPTRADDLPPQSPDAIHAIWDKALNDGYGTLSRQWYC</sequence>
<keyword evidence="2" id="KW-1185">Reference proteome</keyword>
<protein>
    <submittedName>
        <fullName evidence="1">Uncharacterized protein</fullName>
    </submittedName>
</protein>
<comment type="caution">
    <text evidence="1">The sequence shown here is derived from an EMBL/GenBank/DDBJ whole genome shotgun (WGS) entry which is preliminary data.</text>
</comment>